<evidence type="ECO:0000256" key="1">
    <source>
        <dbReference type="ARBA" id="ARBA00001164"/>
    </source>
</evidence>
<evidence type="ECO:0000313" key="11">
    <source>
        <dbReference type="Proteomes" id="UP001172082"/>
    </source>
</evidence>
<proteinExistence type="predicted"/>
<dbReference type="SUPFAM" id="SSF51366">
    <property type="entry name" value="Ribulose-phoshate binding barrel"/>
    <property type="match status" value="1"/>
</dbReference>
<comment type="catalytic activity">
    <reaction evidence="1">
        <text>N-(5-phospho-beta-D-ribosyl)anthranilate = 1-(2-carboxyphenylamino)-1-deoxy-D-ribulose 5-phosphate</text>
        <dbReference type="Rhea" id="RHEA:21540"/>
        <dbReference type="ChEBI" id="CHEBI:18277"/>
        <dbReference type="ChEBI" id="CHEBI:58613"/>
        <dbReference type="EC" id="5.3.1.24"/>
    </reaction>
</comment>
<evidence type="ECO:0000256" key="2">
    <source>
        <dbReference type="ARBA" id="ARBA00004664"/>
    </source>
</evidence>
<gene>
    <name evidence="10" type="ORF">QQ008_13440</name>
</gene>
<comment type="pathway">
    <text evidence="2">Amino-acid biosynthesis; L-tryptophan biosynthesis; L-tryptophan from chorismate: step 3/5.</text>
</comment>
<dbReference type="InterPro" id="IPR044643">
    <property type="entry name" value="TrpF_fam"/>
</dbReference>
<evidence type="ECO:0000256" key="8">
    <source>
        <dbReference type="ARBA" id="ARBA00023235"/>
    </source>
</evidence>
<dbReference type="RefSeq" id="WP_346752408.1">
    <property type="nucleotide sequence ID" value="NZ_JAUJEA010000004.1"/>
</dbReference>
<feature type="domain" description="N-(5'phosphoribosyl) anthranilate isomerase (PRAI)" evidence="9">
    <location>
        <begin position="8"/>
        <end position="200"/>
    </location>
</feature>
<keyword evidence="11" id="KW-1185">Reference proteome</keyword>
<evidence type="ECO:0000256" key="4">
    <source>
        <dbReference type="ARBA" id="ARBA00022272"/>
    </source>
</evidence>
<dbReference type="InterPro" id="IPR013785">
    <property type="entry name" value="Aldolase_TIM"/>
</dbReference>
<dbReference type="EMBL" id="JAUJEA010000004">
    <property type="protein sequence ID" value="MDN5202384.1"/>
    <property type="molecule type" value="Genomic_DNA"/>
</dbReference>
<evidence type="ECO:0000259" key="9">
    <source>
        <dbReference type="Pfam" id="PF00697"/>
    </source>
</evidence>
<dbReference type="Proteomes" id="UP001172082">
    <property type="component" value="Unassembled WGS sequence"/>
</dbReference>
<protein>
    <recommendedName>
        <fullName evidence="4">N-(5'-phosphoribosyl)anthranilate isomerase</fullName>
        <ecNumber evidence="3">5.3.1.24</ecNumber>
    </recommendedName>
</protein>
<evidence type="ECO:0000256" key="6">
    <source>
        <dbReference type="ARBA" id="ARBA00022822"/>
    </source>
</evidence>
<sequence length="206" mass="22674">MALKTFVKISGVNNLSDARYCAGMGVDLLGFSLDGSEKEIVDPKKFEEITGWVSGVEFVGEFNQVPMGNIEETLEQYDVQYVQLDYVSLNQEIPVFGIPVILKIDPKNYSAVEDLKDTLSSNLDSVEYFLLESDDQNCNLSTEDILGLSASFPIILGCGLSEKNVNQLIDQSALKGIALRGGDEIKPGYKDFDELADILEAIEVED</sequence>
<dbReference type="InterPro" id="IPR001240">
    <property type="entry name" value="PRAI_dom"/>
</dbReference>
<dbReference type="Pfam" id="PF00697">
    <property type="entry name" value="PRAI"/>
    <property type="match status" value="1"/>
</dbReference>
<keyword evidence="8 10" id="KW-0413">Isomerase</keyword>
<comment type="caution">
    <text evidence="10">The sequence shown here is derived from an EMBL/GenBank/DDBJ whole genome shotgun (WGS) entry which is preliminary data.</text>
</comment>
<name>A0ABT8KNU4_9BACT</name>
<organism evidence="10 11">
    <name type="scientific">Splendidivirga corallicola</name>
    <dbReference type="NCBI Taxonomy" id="3051826"/>
    <lineage>
        <taxon>Bacteria</taxon>
        <taxon>Pseudomonadati</taxon>
        <taxon>Bacteroidota</taxon>
        <taxon>Cytophagia</taxon>
        <taxon>Cytophagales</taxon>
        <taxon>Splendidivirgaceae</taxon>
        <taxon>Splendidivirga</taxon>
    </lineage>
</organism>
<keyword evidence="6" id="KW-0822">Tryptophan biosynthesis</keyword>
<dbReference type="Gene3D" id="3.20.20.70">
    <property type="entry name" value="Aldolase class I"/>
    <property type="match status" value="1"/>
</dbReference>
<evidence type="ECO:0000256" key="5">
    <source>
        <dbReference type="ARBA" id="ARBA00022605"/>
    </source>
</evidence>
<evidence type="ECO:0000256" key="7">
    <source>
        <dbReference type="ARBA" id="ARBA00023141"/>
    </source>
</evidence>
<evidence type="ECO:0000313" key="10">
    <source>
        <dbReference type="EMBL" id="MDN5202384.1"/>
    </source>
</evidence>
<accession>A0ABT8KNU4</accession>
<keyword evidence="5" id="KW-0028">Amino-acid biosynthesis</keyword>
<dbReference type="PANTHER" id="PTHR42894">
    <property type="entry name" value="N-(5'-PHOSPHORIBOSYL)ANTHRANILATE ISOMERASE"/>
    <property type="match status" value="1"/>
</dbReference>
<keyword evidence="7" id="KW-0057">Aromatic amino acid biosynthesis</keyword>
<dbReference type="EC" id="5.3.1.24" evidence="3"/>
<dbReference type="GO" id="GO:0016853">
    <property type="term" value="F:isomerase activity"/>
    <property type="evidence" value="ECO:0007669"/>
    <property type="project" value="UniProtKB-KW"/>
</dbReference>
<dbReference type="PANTHER" id="PTHR42894:SF1">
    <property type="entry name" value="N-(5'-PHOSPHORIBOSYL)ANTHRANILATE ISOMERASE"/>
    <property type="match status" value="1"/>
</dbReference>
<evidence type="ECO:0000256" key="3">
    <source>
        <dbReference type="ARBA" id="ARBA00012572"/>
    </source>
</evidence>
<reference evidence="10" key="1">
    <citation type="submission" date="2023-06" db="EMBL/GenBank/DDBJ databases">
        <title>Genomic of Parafulvivirga corallium.</title>
        <authorList>
            <person name="Wang G."/>
        </authorList>
    </citation>
    <scope>NUCLEOTIDE SEQUENCE</scope>
    <source>
        <strain evidence="10">BMA10</strain>
    </source>
</reference>
<dbReference type="InterPro" id="IPR011060">
    <property type="entry name" value="RibuloseP-bd_barrel"/>
</dbReference>